<evidence type="ECO:0000256" key="8">
    <source>
        <dbReference type="ARBA" id="ARBA00022840"/>
    </source>
</evidence>
<dbReference type="EMBL" id="SITD01000062">
    <property type="protein sequence ID" value="TBM24048.1"/>
    <property type="molecule type" value="Genomic_DNA"/>
</dbReference>
<evidence type="ECO:0000256" key="4">
    <source>
        <dbReference type="ARBA" id="ARBA00022679"/>
    </source>
</evidence>
<evidence type="ECO:0000256" key="15">
    <source>
        <dbReference type="HAMAP-Rule" id="MF_01987"/>
    </source>
</evidence>
<dbReference type="InterPro" id="IPR002173">
    <property type="entry name" value="Carboh/pur_kinase_PfkB_CS"/>
</dbReference>
<keyword evidence="4 15" id="KW-0808">Transferase</keyword>
<dbReference type="HAMAP" id="MF_01987">
    <property type="entry name" value="Ribokinase"/>
    <property type="match status" value="1"/>
</dbReference>
<feature type="binding site" evidence="15">
    <location>
        <begin position="102"/>
        <end position="104"/>
    </location>
    <ligand>
        <name>substrate</name>
    </ligand>
</feature>
<comment type="caution">
    <text evidence="15">Lacks conserved residue(s) required for the propagation of feature annotation.</text>
</comment>
<name>A0A4Q9EGK8_9GAMM</name>
<evidence type="ECO:0000256" key="6">
    <source>
        <dbReference type="ARBA" id="ARBA00022741"/>
    </source>
</evidence>
<comment type="cofactor">
    <cofactor evidence="15">
        <name>Mg(2+)</name>
        <dbReference type="ChEBI" id="CHEBI:18420"/>
    </cofactor>
    <text evidence="15">Requires a divalent cation, most likely magnesium in vivo, as an electrophilic catalyst to aid phosphoryl group transfer. It is the chelate of the metal and the nucleotide that is the actual substrate.</text>
</comment>
<feature type="binding site" evidence="15">
    <location>
        <begin position="130"/>
        <end position="134"/>
    </location>
    <ligand>
        <name>substrate</name>
    </ligand>
</feature>
<dbReference type="PANTHER" id="PTHR10584">
    <property type="entry name" value="SUGAR KINASE"/>
    <property type="match status" value="1"/>
</dbReference>
<feature type="binding site" evidence="15">
    <location>
        <position position="232"/>
    </location>
    <ligand>
        <name>substrate</name>
    </ligand>
</feature>
<dbReference type="AlphaFoldDB" id="A0A4Q9EGK8"/>
<evidence type="ECO:0000256" key="12">
    <source>
        <dbReference type="ARBA" id="ARBA00023125"/>
    </source>
</evidence>
<keyword evidence="11" id="KW-0805">Transcription regulation</keyword>
<feature type="binding site" evidence="15">
    <location>
        <begin position="312"/>
        <end position="317"/>
    </location>
    <ligand>
        <name>ATP</name>
        <dbReference type="ChEBI" id="CHEBI:30616"/>
    </ligand>
</feature>
<dbReference type="PRINTS" id="PR00037">
    <property type="entry name" value="HTHLACR"/>
</dbReference>
<feature type="domain" description="HTH deoR-type" evidence="16">
    <location>
        <begin position="4"/>
        <end position="59"/>
    </location>
</feature>
<evidence type="ECO:0000256" key="13">
    <source>
        <dbReference type="ARBA" id="ARBA00023163"/>
    </source>
</evidence>
<reference evidence="17 18" key="1">
    <citation type="submission" date="2019-02" db="EMBL/GenBank/DDBJ databases">
        <title>Comparative genomic analysis of the Hafnia genus genomes.</title>
        <authorList>
            <person name="Zhiqiu Y."/>
            <person name="Chao Y."/>
            <person name="Yuhui D."/>
            <person name="Di H."/>
            <person name="Bin L."/>
        </authorList>
    </citation>
    <scope>NUCLEOTIDE SEQUENCE [LARGE SCALE GENOMIC DNA]</scope>
    <source>
        <strain evidence="17 18">PCM_1194</strain>
    </source>
</reference>
<feature type="binding site" evidence="15">
    <location>
        <position position="276"/>
    </location>
    <ligand>
        <name>ATP</name>
        <dbReference type="ChEBI" id="CHEBI:30616"/>
    </ligand>
</feature>
<dbReference type="Pfam" id="PF00294">
    <property type="entry name" value="PfkB"/>
    <property type="match status" value="1"/>
</dbReference>
<comment type="similarity">
    <text evidence="15">Belongs to the carbohydrate kinase PfkB family. Ribokinase subfamily.</text>
</comment>
<gene>
    <name evidence="15" type="primary">rbsK</name>
    <name evidence="17" type="ORF">EYY89_15240</name>
</gene>
<dbReference type="GO" id="GO:0046872">
    <property type="term" value="F:metal ion binding"/>
    <property type="evidence" value="ECO:0007669"/>
    <property type="project" value="UniProtKB-KW"/>
</dbReference>
<comment type="activity regulation">
    <text evidence="15">Activated by a monovalent cation that binds near, but not in, the active site. The most likely occupant of the site in vivo is potassium. Ion binding induces a conformational change that may alter substrate affinity.</text>
</comment>
<comment type="subunit">
    <text evidence="15">Homodimer.</text>
</comment>
<dbReference type="SUPFAM" id="SSF53613">
    <property type="entry name" value="Ribokinase-like"/>
    <property type="match status" value="1"/>
</dbReference>
<evidence type="ECO:0000256" key="11">
    <source>
        <dbReference type="ARBA" id="ARBA00023015"/>
    </source>
</evidence>
<feature type="binding site" evidence="15">
    <location>
        <position position="340"/>
    </location>
    <ligand>
        <name>K(+)</name>
        <dbReference type="ChEBI" id="CHEBI:29103"/>
    </ligand>
</feature>
<dbReference type="GO" id="GO:0003677">
    <property type="term" value="F:DNA binding"/>
    <property type="evidence" value="ECO:0007669"/>
    <property type="project" value="UniProtKB-KW"/>
</dbReference>
<dbReference type="RefSeq" id="WP_118937817.1">
    <property type="nucleotide sequence ID" value="NZ_JAYWIZ010000002.1"/>
</dbReference>
<evidence type="ECO:0000256" key="10">
    <source>
        <dbReference type="ARBA" id="ARBA00022958"/>
    </source>
</evidence>
<proteinExistence type="inferred from homology"/>
<dbReference type="GO" id="GO:0003700">
    <property type="term" value="F:DNA-binding transcription factor activity"/>
    <property type="evidence" value="ECO:0007669"/>
    <property type="project" value="InterPro"/>
</dbReference>
<keyword evidence="15" id="KW-0963">Cytoplasm</keyword>
<dbReference type="PROSITE" id="PS00894">
    <property type="entry name" value="HTH_DEOR_1"/>
    <property type="match status" value="1"/>
</dbReference>
<evidence type="ECO:0000313" key="17">
    <source>
        <dbReference type="EMBL" id="TBM24048.1"/>
    </source>
</evidence>
<dbReference type="PROSITE" id="PS51000">
    <property type="entry name" value="HTH_DEOR_2"/>
    <property type="match status" value="1"/>
</dbReference>
<evidence type="ECO:0000256" key="3">
    <source>
        <dbReference type="ARBA" id="ARBA00016943"/>
    </source>
</evidence>
<organism evidence="17 18">
    <name type="scientific">Hafnia paralvei</name>
    <dbReference type="NCBI Taxonomy" id="546367"/>
    <lineage>
        <taxon>Bacteria</taxon>
        <taxon>Pseudomonadati</taxon>
        <taxon>Pseudomonadota</taxon>
        <taxon>Gammaproteobacteria</taxon>
        <taxon>Enterobacterales</taxon>
        <taxon>Hafniaceae</taxon>
        <taxon>Hafnia</taxon>
    </lineage>
</organism>
<dbReference type="Proteomes" id="UP000293380">
    <property type="component" value="Unassembled WGS sequence"/>
</dbReference>
<dbReference type="PANTHER" id="PTHR10584:SF166">
    <property type="entry name" value="RIBOKINASE"/>
    <property type="match status" value="1"/>
</dbReference>
<feature type="binding site" evidence="15">
    <location>
        <position position="377"/>
    </location>
    <ligand>
        <name>K(+)</name>
        <dbReference type="ChEBI" id="CHEBI:29103"/>
    </ligand>
</feature>
<evidence type="ECO:0000313" key="18">
    <source>
        <dbReference type="Proteomes" id="UP000293380"/>
    </source>
</evidence>
<keyword evidence="13" id="KW-0804">Transcription</keyword>
<dbReference type="PROSITE" id="PS00584">
    <property type="entry name" value="PFKB_KINASES_2"/>
    <property type="match status" value="1"/>
</dbReference>
<comment type="caution">
    <text evidence="17">The sequence shown here is derived from an EMBL/GenBank/DDBJ whole genome shotgun (WGS) entry which is preliminary data.</text>
</comment>
<dbReference type="EC" id="2.7.1.15" evidence="2 15"/>
<keyword evidence="6 15" id="KW-0547">Nucleotide-binding</keyword>
<keyword evidence="10 15" id="KW-0630">Potassium</keyword>
<dbReference type="Gene3D" id="1.10.10.10">
    <property type="entry name" value="Winged helix-like DNA-binding domain superfamily/Winged helix DNA-binding domain"/>
    <property type="match status" value="1"/>
</dbReference>
<dbReference type="Gene3D" id="3.40.1190.20">
    <property type="match status" value="1"/>
</dbReference>
<feature type="active site" description="Proton acceptor" evidence="15">
    <location>
        <position position="344"/>
    </location>
</feature>
<feature type="binding site" evidence="15">
    <location>
        <position position="344"/>
    </location>
    <ligand>
        <name>substrate</name>
    </ligand>
</feature>
<dbReference type="GO" id="GO:0005524">
    <property type="term" value="F:ATP binding"/>
    <property type="evidence" value="ECO:0007669"/>
    <property type="project" value="UniProtKB-UniRule"/>
</dbReference>
<dbReference type="InterPro" id="IPR011877">
    <property type="entry name" value="Ribokinase"/>
</dbReference>
<accession>A0A4Q9EGK8</accession>
<dbReference type="SUPFAM" id="SSF46785">
    <property type="entry name" value="Winged helix' DNA-binding domain"/>
    <property type="match status" value="1"/>
</dbReference>
<dbReference type="SMART" id="SM00420">
    <property type="entry name" value="HTH_DEOR"/>
    <property type="match status" value="1"/>
</dbReference>
<keyword evidence="7 15" id="KW-0418">Kinase</keyword>
<dbReference type="InterPro" id="IPR002139">
    <property type="entry name" value="Ribo/fructo_kinase"/>
</dbReference>
<keyword evidence="12" id="KW-0238">DNA-binding</keyword>
<dbReference type="GO" id="GO:0019303">
    <property type="term" value="P:D-ribose catabolic process"/>
    <property type="evidence" value="ECO:0007669"/>
    <property type="project" value="UniProtKB-UniRule"/>
</dbReference>
<dbReference type="UniPathway" id="UPA00916">
    <property type="reaction ID" value="UER00889"/>
</dbReference>
<evidence type="ECO:0000259" key="16">
    <source>
        <dbReference type="PROSITE" id="PS51000"/>
    </source>
</evidence>
<dbReference type="GO" id="GO:0005829">
    <property type="term" value="C:cytosol"/>
    <property type="evidence" value="ECO:0007669"/>
    <property type="project" value="TreeGrafter"/>
</dbReference>
<dbReference type="InterPro" id="IPR018356">
    <property type="entry name" value="Tscrpt_reg_HTH_DeoR_CS"/>
</dbReference>
<keyword evidence="9 15" id="KW-0460">Magnesium</keyword>
<comment type="pathway">
    <text evidence="15">Carbohydrate metabolism; D-ribose degradation; D-ribose 5-phosphate from beta-D-ribopyranose: step 2/2.</text>
</comment>
<keyword evidence="8 15" id="KW-0067">ATP-binding</keyword>
<evidence type="ECO:0000256" key="5">
    <source>
        <dbReference type="ARBA" id="ARBA00022723"/>
    </source>
</evidence>
<dbReference type="InterPro" id="IPR011611">
    <property type="entry name" value="PfkB_dom"/>
</dbReference>
<dbReference type="PRINTS" id="PR00990">
    <property type="entry name" value="RIBOKINASE"/>
</dbReference>
<dbReference type="InterPro" id="IPR036388">
    <property type="entry name" value="WH-like_DNA-bd_sf"/>
</dbReference>
<dbReference type="InterPro" id="IPR036390">
    <property type="entry name" value="WH_DNA-bd_sf"/>
</dbReference>
<dbReference type="Pfam" id="PF08220">
    <property type="entry name" value="HTH_DeoR"/>
    <property type="match status" value="1"/>
</dbReference>
<comment type="similarity">
    <text evidence="1">Belongs to the carbohydrate kinase pfkB family.</text>
</comment>
<evidence type="ECO:0000256" key="9">
    <source>
        <dbReference type="ARBA" id="ARBA00022842"/>
    </source>
</evidence>
<keyword evidence="14 15" id="KW-0119">Carbohydrate metabolism</keyword>
<sequence>MILKEERQKKIISILNNDGFVKVTQLADQLSVTKETIRADLNFLAKKGILTRCHGGAFLEFSSLEKLAIKEMIQYLECVDSSKKTSDEYMTTSKICVLGSFNVDMISYLPRLPVAGESLLTNKFIFSPGGKGANQALAASFSNSQVHFITKIGHDQFSDFALNYISSSRITSSCIYRTDSNQTGTASIFVSEDTGDNMISIFPGANMDITKDEVRLQTDKIINASVILIQLETNIEALREIINIGTSHNIPIILNPAPYNEVALSIMKDIYLLTPNETEASLISGVTITDIKSAKEAAILIHQLGVQKVVITLGKNGAIAYDGKECIHSPAYLSIVKNTAGAGDAFNGALSASLARGESLKYALQYASAFASLAVETENASDMPEHTKVMARIRQSRYAQSYI</sequence>
<keyword evidence="5 15" id="KW-0479">Metal-binding</keyword>
<evidence type="ECO:0000256" key="1">
    <source>
        <dbReference type="ARBA" id="ARBA00005380"/>
    </source>
</evidence>
<dbReference type="GO" id="GO:0004747">
    <property type="term" value="F:ribokinase activity"/>
    <property type="evidence" value="ECO:0007669"/>
    <property type="project" value="UniProtKB-UniRule"/>
</dbReference>
<feature type="binding site" evidence="15">
    <location>
        <position position="374"/>
    </location>
    <ligand>
        <name>K(+)</name>
        <dbReference type="ChEBI" id="CHEBI:29103"/>
    </ligand>
</feature>
<comment type="catalytic activity">
    <reaction evidence="15">
        <text>D-ribose + ATP = D-ribose 5-phosphate + ADP + H(+)</text>
        <dbReference type="Rhea" id="RHEA:13697"/>
        <dbReference type="ChEBI" id="CHEBI:15378"/>
        <dbReference type="ChEBI" id="CHEBI:30616"/>
        <dbReference type="ChEBI" id="CHEBI:47013"/>
        <dbReference type="ChEBI" id="CHEBI:78346"/>
        <dbReference type="ChEBI" id="CHEBI:456216"/>
        <dbReference type="EC" id="2.7.1.15"/>
    </reaction>
</comment>
<dbReference type="InterPro" id="IPR001034">
    <property type="entry name" value="DeoR_HTH"/>
</dbReference>
<evidence type="ECO:0000256" key="7">
    <source>
        <dbReference type="ARBA" id="ARBA00022777"/>
    </source>
</evidence>
<protein>
    <recommendedName>
        <fullName evidence="3 15">Ribokinase</fullName>
        <shortName evidence="15">RK</shortName>
        <ecNumber evidence="2 15">2.7.1.15</ecNumber>
    </recommendedName>
</protein>
<evidence type="ECO:0000256" key="2">
    <source>
        <dbReference type="ARBA" id="ARBA00012035"/>
    </source>
</evidence>
<feature type="binding site" evidence="15">
    <location>
        <begin position="343"/>
        <end position="344"/>
    </location>
    <ligand>
        <name>ATP</name>
        <dbReference type="ChEBI" id="CHEBI:30616"/>
    </ligand>
</feature>
<dbReference type="FunFam" id="3.40.1190.20:FF:000019">
    <property type="entry name" value="Ribokinase"/>
    <property type="match status" value="1"/>
</dbReference>
<comment type="subcellular location">
    <subcellularLocation>
        <location evidence="15">Cytoplasm</location>
    </subcellularLocation>
</comment>
<comment type="function">
    <text evidence="15">Catalyzes the phosphorylation of ribose at O-5 in a reaction requiring ATP and magnesium. The resulting D-ribose-5-phosphate can then be used either for sythesis of nucleotides, histidine, and tryptophan, or as a component of the pentose phosphate pathway.</text>
</comment>
<evidence type="ECO:0000256" key="14">
    <source>
        <dbReference type="ARBA" id="ARBA00023277"/>
    </source>
</evidence>
<dbReference type="CDD" id="cd01174">
    <property type="entry name" value="ribokinase"/>
    <property type="match status" value="1"/>
</dbReference>
<feature type="binding site" evidence="15">
    <location>
        <position position="338"/>
    </location>
    <ligand>
        <name>K(+)</name>
        <dbReference type="ChEBI" id="CHEBI:29103"/>
    </ligand>
</feature>
<dbReference type="InterPro" id="IPR029056">
    <property type="entry name" value="Ribokinase-like"/>
</dbReference>